<evidence type="ECO:0000256" key="1">
    <source>
        <dbReference type="SAM" id="Phobius"/>
    </source>
</evidence>
<reference evidence="2 3" key="1">
    <citation type="submission" date="2019-08" db="EMBL/GenBank/DDBJ databases">
        <authorList>
            <person name="Alioto T."/>
            <person name="Alioto T."/>
            <person name="Gomez Garrido J."/>
        </authorList>
    </citation>
    <scope>NUCLEOTIDE SEQUENCE [LARGE SCALE GENOMIC DNA]</scope>
</reference>
<keyword evidence="3" id="KW-1185">Reference proteome</keyword>
<dbReference type="Proteomes" id="UP000325440">
    <property type="component" value="Unassembled WGS sequence"/>
</dbReference>
<evidence type="ECO:0000313" key="2">
    <source>
        <dbReference type="EMBL" id="VVC38959.1"/>
    </source>
</evidence>
<proteinExistence type="predicted"/>
<gene>
    <name evidence="2" type="ORF">CINCED_3A018841</name>
</gene>
<accession>A0A5E4N5E1</accession>
<keyword evidence="1" id="KW-0472">Membrane</keyword>
<dbReference type="EMBL" id="CABPRJ010001528">
    <property type="protein sequence ID" value="VVC38959.1"/>
    <property type="molecule type" value="Genomic_DNA"/>
</dbReference>
<protein>
    <submittedName>
        <fullName evidence="2">Uncharacterized protein</fullName>
    </submittedName>
</protein>
<keyword evidence="1" id="KW-0812">Transmembrane</keyword>
<sequence>MSEFHIPPALADHQLTACPNPRDDPPKCALIVLKTTQSTTRAAQFIKNSNIVRYSAHQVIEYIIILIPKPLMYKVAIHLIALFLINSLLKRKLTLRHIQNTS</sequence>
<keyword evidence="1" id="KW-1133">Transmembrane helix</keyword>
<evidence type="ECO:0000313" key="3">
    <source>
        <dbReference type="Proteomes" id="UP000325440"/>
    </source>
</evidence>
<feature type="transmembrane region" description="Helical" evidence="1">
    <location>
        <begin position="71"/>
        <end position="89"/>
    </location>
</feature>
<organism evidence="2 3">
    <name type="scientific">Cinara cedri</name>
    <dbReference type="NCBI Taxonomy" id="506608"/>
    <lineage>
        <taxon>Eukaryota</taxon>
        <taxon>Metazoa</taxon>
        <taxon>Ecdysozoa</taxon>
        <taxon>Arthropoda</taxon>
        <taxon>Hexapoda</taxon>
        <taxon>Insecta</taxon>
        <taxon>Pterygota</taxon>
        <taxon>Neoptera</taxon>
        <taxon>Paraneoptera</taxon>
        <taxon>Hemiptera</taxon>
        <taxon>Sternorrhyncha</taxon>
        <taxon>Aphidomorpha</taxon>
        <taxon>Aphidoidea</taxon>
        <taxon>Aphididae</taxon>
        <taxon>Lachninae</taxon>
        <taxon>Cinara</taxon>
    </lineage>
</organism>
<dbReference type="AlphaFoldDB" id="A0A5E4N5E1"/>
<name>A0A5E4N5E1_9HEMI</name>